<comment type="catalytic activity">
    <reaction evidence="16">
        <text>L-threonyl-[protein] + ATP = O-phospho-L-threonyl-[protein] + ADP + H(+)</text>
        <dbReference type="Rhea" id="RHEA:46608"/>
        <dbReference type="Rhea" id="RHEA-COMP:11060"/>
        <dbReference type="Rhea" id="RHEA-COMP:11605"/>
        <dbReference type="ChEBI" id="CHEBI:15378"/>
        <dbReference type="ChEBI" id="CHEBI:30013"/>
        <dbReference type="ChEBI" id="CHEBI:30616"/>
        <dbReference type="ChEBI" id="CHEBI:61977"/>
        <dbReference type="ChEBI" id="CHEBI:456216"/>
        <dbReference type="EC" id="2.7.11.1"/>
    </reaction>
</comment>
<keyword evidence="10" id="KW-0479">Metal-binding</keyword>
<keyword evidence="12" id="KW-0418">Kinase</keyword>
<keyword evidence="9" id="KW-0808">Transferase</keyword>
<feature type="compositionally biased region" description="Basic and acidic residues" evidence="19">
    <location>
        <begin position="645"/>
        <end position="656"/>
    </location>
</feature>
<feature type="compositionally biased region" description="Polar residues" evidence="19">
    <location>
        <begin position="1"/>
        <end position="26"/>
    </location>
</feature>
<evidence type="ECO:0000256" key="12">
    <source>
        <dbReference type="ARBA" id="ARBA00022777"/>
    </source>
</evidence>
<keyword evidence="8" id="KW-0723">Serine/threonine-protein kinase</keyword>
<dbReference type="GO" id="GO:0004674">
    <property type="term" value="F:protein serine/threonine kinase activity"/>
    <property type="evidence" value="ECO:0007669"/>
    <property type="project" value="UniProtKB-KW"/>
</dbReference>
<dbReference type="SMART" id="SM00090">
    <property type="entry name" value="RIO"/>
    <property type="match status" value="1"/>
</dbReference>
<evidence type="ECO:0000256" key="3">
    <source>
        <dbReference type="ARBA" id="ARBA00009196"/>
    </source>
</evidence>
<feature type="compositionally biased region" description="Basic and acidic residues" evidence="19">
    <location>
        <begin position="739"/>
        <end position="758"/>
    </location>
</feature>
<feature type="region of interest" description="Disordered" evidence="19">
    <location>
        <begin position="142"/>
        <end position="170"/>
    </location>
</feature>
<dbReference type="SUPFAM" id="SSF56112">
    <property type="entry name" value="Protein kinase-like (PK-like)"/>
    <property type="match status" value="1"/>
</dbReference>
<comment type="subcellular location">
    <subcellularLocation>
        <location evidence="2">Cytoplasm</location>
    </subcellularLocation>
</comment>
<dbReference type="InterPro" id="IPR018934">
    <property type="entry name" value="RIO_dom"/>
</dbReference>
<keyword evidence="13" id="KW-0378">Hydrolase</keyword>
<feature type="region of interest" description="Disordered" evidence="19">
    <location>
        <begin position="632"/>
        <end position="659"/>
    </location>
</feature>
<comment type="catalytic activity">
    <reaction evidence="17">
        <text>L-seryl-[protein] + ATP = O-phospho-L-seryl-[protein] + ADP + H(+)</text>
        <dbReference type="Rhea" id="RHEA:17989"/>
        <dbReference type="Rhea" id="RHEA-COMP:9863"/>
        <dbReference type="Rhea" id="RHEA-COMP:11604"/>
        <dbReference type="ChEBI" id="CHEBI:15378"/>
        <dbReference type="ChEBI" id="CHEBI:29999"/>
        <dbReference type="ChEBI" id="CHEBI:30616"/>
        <dbReference type="ChEBI" id="CHEBI:83421"/>
        <dbReference type="ChEBI" id="CHEBI:456216"/>
        <dbReference type="EC" id="2.7.11.1"/>
    </reaction>
</comment>
<keyword evidence="15" id="KW-0460">Magnesium</keyword>
<feature type="compositionally biased region" description="Basic residues" evidence="19">
    <location>
        <begin position="773"/>
        <end position="782"/>
    </location>
</feature>
<feature type="region of interest" description="Disordered" evidence="19">
    <location>
        <begin position="696"/>
        <end position="782"/>
    </location>
</feature>
<evidence type="ECO:0000256" key="2">
    <source>
        <dbReference type="ARBA" id="ARBA00004496"/>
    </source>
</evidence>
<keyword evidence="22" id="KW-1185">Reference proteome</keyword>
<dbReference type="PANTHER" id="PTHR45723">
    <property type="entry name" value="SERINE/THREONINE-PROTEIN KINASE RIO1"/>
    <property type="match status" value="1"/>
</dbReference>
<evidence type="ECO:0000256" key="16">
    <source>
        <dbReference type="ARBA" id="ARBA00047899"/>
    </source>
</evidence>
<feature type="compositionally biased region" description="Acidic residues" evidence="19">
    <location>
        <begin position="63"/>
        <end position="77"/>
    </location>
</feature>
<dbReference type="GO" id="GO:0005737">
    <property type="term" value="C:cytoplasm"/>
    <property type="evidence" value="ECO:0007669"/>
    <property type="project" value="UniProtKB-SubCell"/>
</dbReference>
<evidence type="ECO:0000256" key="10">
    <source>
        <dbReference type="ARBA" id="ARBA00022723"/>
    </source>
</evidence>
<evidence type="ECO:0000256" key="8">
    <source>
        <dbReference type="ARBA" id="ARBA00022527"/>
    </source>
</evidence>
<dbReference type="EMBL" id="CCYA01000290">
    <property type="protein sequence ID" value="CEH19227.1"/>
    <property type="molecule type" value="Genomic_DNA"/>
</dbReference>
<evidence type="ECO:0000256" key="4">
    <source>
        <dbReference type="ARBA" id="ARBA00012513"/>
    </source>
</evidence>
<dbReference type="InterPro" id="IPR051272">
    <property type="entry name" value="RIO-type_Ser/Thr_kinase"/>
</dbReference>
<dbReference type="CDD" id="cd05147">
    <property type="entry name" value="RIO1_euk"/>
    <property type="match status" value="1"/>
</dbReference>
<dbReference type="InterPro" id="IPR000687">
    <property type="entry name" value="RIO_kinase"/>
</dbReference>
<reference evidence="21 22" key="1">
    <citation type="submission" date="2014-09" db="EMBL/GenBank/DDBJ databases">
        <authorList>
            <person name="Magalhaes I.L.F."/>
            <person name="Oliveira U."/>
            <person name="Santos F.R."/>
            <person name="Vidigal T.H.D.A."/>
            <person name="Brescovit A.D."/>
            <person name="Santos A.J."/>
        </authorList>
    </citation>
    <scope>NUCLEOTIDE SEQUENCE [LARGE SCALE GENOMIC DNA]</scope>
</reference>
<dbReference type="STRING" id="401625.A0A0P1BQR0"/>
<protein>
    <recommendedName>
        <fullName evidence="5">Serine/threonine-protein kinase RIO1</fullName>
        <ecNumber evidence="4">2.7.11.1</ecNumber>
    </recommendedName>
    <alternativeName>
        <fullName evidence="18">Serine/threonine-protein kinase rio1</fullName>
    </alternativeName>
</protein>
<evidence type="ECO:0000256" key="19">
    <source>
        <dbReference type="SAM" id="MobiDB-lite"/>
    </source>
</evidence>
<organism evidence="21 22">
    <name type="scientific">Ceraceosorus bombacis</name>
    <dbReference type="NCBI Taxonomy" id="401625"/>
    <lineage>
        <taxon>Eukaryota</taxon>
        <taxon>Fungi</taxon>
        <taxon>Dikarya</taxon>
        <taxon>Basidiomycota</taxon>
        <taxon>Ustilaginomycotina</taxon>
        <taxon>Exobasidiomycetes</taxon>
        <taxon>Ceraceosorales</taxon>
        <taxon>Ceraceosoraceae</taxon>
        <taxon>Ceraceosorus</taxon>
    </lineage>
</organism>
<name>A0A0P1BQR0_9BASI</name>
<evidence type="ECO:0000256" key="6">
    <source>
        <dbReference type="ARBA" id="ARBA00022490"/>
    </source>
</evidence>
<dbReference type="GO" id="GO:0046872">
    <property type="term" value="F:metal ion binding"/>
    <property type="evidence" value="ECO:0007669"/>
    <property type="project" value="UniProtKB-KW"/>
</dbReference>
<keyword evidence="7" id="KW-0690">Ribosome biogenesis</keyword>
<keyword evidence="6" id="KW-0963">Cytoplasm</keyword>
<dbReference type="InterPro" id="IPR011009">
    <property type="entry name" value="Kinase-like_dom_sf"/>
</dbReference>
<feature type="region of interest" description="Disordered" evidence="19">
    <location>
        <begin position="47"/>
        <end position="84"/>
    </location>
</feature>
<evidence type="ECO:0000313" key="21">
    <source>
        <dbReference type="EMBL" id="CEH19227.1"/>
    </source>
</evidence>
<feature type="domain" description="RIO kinase" evidence="20">
    <location>
        <begin position="251"/>
        <end position="521"/>
    </location>
</feature>
<dbReference type="AlphaFoldDB" id="A0A0P1BQR0"/>
<dbReference type="FunFam" id="3.30.200.20:FF:000148">
    <property type="entry name" value="Serine/threonine-protein kinase RIO1"/>
    <property type="match status" value="1"/>
</dbReference>
<evidence type="ECO:0000256" key="14">
    <source>
        <dbReference type="ARBA" id="ARBA00022840"/>
    </source>
</evidence>
<keyword evidence="11" id="KW-0547">Nucleotide-binding</keyword>
<sequence>MLLQAQSQTSLPLGSIKASHSASQFSDAPDDETLPLDVDIHARSSYPRSVADDWYEEHGIDPNDADQQEELEHEESEISSFGKVEDADWDLARGDFTKAYNRSRQLARVGQQMSGGAVNQSKAGGSTQDNAVRSTTAVPLPAMNRAGGATSKVPPSKAHTGRSAADVARSSAPLDAASSVESCEPSRIVTLQTLGLGTSAPQPSASTLSSLSSRLQILQAYDPSSSAGGALSTNVPRKGALGVGGTRKVRDKSDRATKQQVLDPRTLTILFKMLNKGTLERIDGVVSTGKEANVYHATTPAPARGDEVHDQNEHASVTHRTSNGRPVGGGNVALKIFKTSILVFKDRDRYVSGEFRFRHGYARHNPRKMVKMWAEKEARNLKRLVSAGIRCPRPIELRDHVLVMQFLGGKDGWASPRLKDAEELVDQQESGTWERLYRECVTAMRVMYHACHLVHADLSEYNVLYHDSHLYIIDVGQSVEHDHPSAFDFLRADISHVDDYFKKRGGVKTLGLRQTFDWIIRNPAGRRSGGRAGLEKEGDDYDNFVRAEDVRNRFSEVCQEDQKDPRGDKIMDFDRQGDQLATTAVPISGPFATIEVYDRLPGESDEQLMRELEGIMDKEAELDGLADSAQELSVGGTSTSAQAHPRHDEKESDEAVFRSSYIPRTLDEVYDPERDTDIVKAGGGQDLIYANVTGLPASKDRDYIQPNSQASSNESEDEGCEDESSSDDEGHAHAPRGHRHEDRDAKKERKSAVKEAQREKRKSKMPKKVKEAHLRKKSGKRK</sequence>
<dbReference type="PROSITE" id="PS01245">
    <property type="entry name" value="RIO1"/>
    <property type="match status" value="1"/>
</dbReference>
<keyword evidence="14" id="KW-0067">ATP-binding</keyword>
<evidence type="ECO:0000256" key="7">
    <source>
        <dbReference type="ARBA" id="ARBA00022517"/>
    </source>
</evidence>
<evidence type="ECO:0000256" key="18">
    <source>
        <dbReference type="ARBA" id="ARBA00068838"/>
    </source>
</evidence>
<evidence type="ECO:0000256" key="1">
    <source>
        <dbReference type="ARBA" id="ARBA00001946"/>
    </source>
</evidence>
<comment type="similarity">
    <text evidence="3">Belongs to the protein kinase superfamily. RIO-type Ser/Thr kinase family.</text>
</comment>
<comment type="cofactor">
    <cofactor evidence="1">
        <name>Mg(2+)</name>
        <dbReference type="ChEBI" id="CHEBI:18420"/>
    </cofactor>
</comment>
<evidence type="ECO:0000259" key="20">
    <source>
        <dbReference type="SMART" id="SM00090"/>
    </source>
</evidence>
<evidence type="ECO:0000256" key="9">
    <source>
        <dbReference type="ARBA" id="ARBA00022679"/>
    </source>
</evidence>
<evidence type="ECO:0000256" key="11">
    <source>
        <dbReference type="ARBA" id="ARBA00022741"/>
    </source>
</evidence>
<dbReference type="Pfam" id="PF01163">
    <property type="entry name" value="RIO1"/>
    <property type="match status" value="1"/>
</dbReference>
<dbReference type="EC" id="2.7.11.1" evidence="4"/>
<dbReference type="GO" id="GO:0016787">
    <property type="term" value="F:hydrolase activity"/>
    <property type="evidence" value="ECO:0007669"/>
    <property type="project" value="UniProtKB-KW"/>
</dbReference>
<dbReference type="GO" id="GO:0042254">
    <property type="term" value="P:ribosome biogenesis"/>
    <property type="evidence" value="ECO:0007669"/>
    <property type="project" value="UniProtKB-KW"/>
</dbReference>
<dbReference type="Gene3D" id="3.30.200.20">
    <property type="entry name" value="Phosphorylase Kinase, domain 1"/>
    <property type="match status" value="1"/>
</dbReference>
<evidence type="ECO:0000256" key="15">
    <source>
        <dbReference type="ARBA" id="ARBA00022842"/>
    </source>
</evidence>
<dbReference type="InterPro" id="IPR018935">
    <property type="entry name" value="RIO_kinase_CS"/>
</dbReference>
<evidence type="ECO:0000256" key="5">
    <source>
        <dbReference type="ARBA" id="ARBA00016038"/>
    </source>
</evidence>
<feature type="compositionally biased region" description="Polar residues" evidence="19">
    <location>
        <begin position="111"/>
        <end position="130"/>
    </location>
</feature>
<dbReference type="Gene3D" id="1.10.510.10">
    <property type="entry name" value="Transferase(Phosphotransferase) domain 1"/>
    <property type="match status" value="1"/>
</dbReference>
<feature type="compositionally biased region" description="Acidic residues" evidence="19">
    <location>
        <begin position="714"/>
        <end position="727"/>
    </location>
</feature>
<accession>A0A0P1BQR0</accession>
<dbReference type="Proteomes" id="UP000054845">
    <property type="component" value="Unassembled WGS sequence"/>
</dbReference>
<evidence type="ECO:0000313" key="22">
    <source>
        <dbReference type="Proteomes" id="UP000054845"/>
    </source>
</evidence>
<proteinExistence type="inferred from homology"/>
<evidence type="ECO:0000256" key="13">
    <source>
        <dbReference type="ARBA" id="ARBA00022801"/>
    </source>
</evidence>
<evidence type="ECO:0000256" key="17">
    <source>
        <dbReference type="ARBA" id="ARBA00048679"/>
    </source>
</evidence>
<dbReference type="OrthoDB" id="205248at2759"/>
<feature type="region of interest" description="Disordered" evidence="19">
    <location>
        <begin position="1"/>
        <end position="34"/>
    </location>
</feature>
<dbReference type="GO" id="GO:0005524">
    <property type="term" value="F:ATP binding"/>
    <property type="evidence" value="ECO:0007669"/>
    <property type="project" value="UniProtKB-KW"/>
</dbReference>
<feature type="region of interest" description="Disordered" evidence="19">
    <location>
        <begin position="107"/>
        <end position="130"/>
    </location>
</feature>